<proteinExistence type="predicted"/>
<accession>A0ABT9VBG8</accession>
<dbReference type="EMBL" id="JAUSTQ010000001">
    <property type="protein sequence ID" value="MDQ0158254.1"/>
    <property type="molecule type" value="Genomic_DNA"/>
</dbReference>
<dbReference type="Proteomes" id="UP001224359">
    <property type="component" value="Unassembled WGS sequence"/>
</dbReference>
<protein>
    <submittedName>
        <fullName evidence="2">Hemerythrin-like domain-containing protein</fullName>
    </submittedName>
</protein>
<dbReference type="Gene3D" id="1.20.120.520">
    <property type="entry name" value="nmb1532 protein domain like"/>
    <property type="match status" value="1"/>
</dbReference>
<name>A0ABT9VBG8_9BACI</name>
<reference evidence="2 3" key="1">
    <citation type="submission" date="2023-07" db="EMBL/GenBank/DDBJ databases">
        <title>Genomic Encyclopedia of Type Strains, Phase IV (KMG-IV): sequencing the most valuable type-strain genomes for metagenomic binning, comparative biology and taxonomic classification.</title>
        <authorList>
            <person name="Goeker M."/>
        </authorList>
    </citation>
    <scope>NUCLEOTIDE SEQUENCE [LARGE SCALE GENOMIC DNA]</scope>
    <source>
        <strain evidence="2 3">DSM 16460</strain>
    </source>
</reference>
<gene>
    <name evidence="2" type="ORF">J2S77_000204</name>
</gene>
<dbReference type="RefSeq" id="WP_306973817.1">
    <property type="nucleotide sequence ID" value="NZ_JAUSTQ010000001.1"/>
</dbReference>
<evidence type="ECO:0000259" key="1">
    <source>
        <dbReference type="Pfam" id="PF01814"/>
    </source>
</evidence>
<comment type="caution">
    <text evidence="2">The sequence shown here is derived from an EMBL/GenBank/DDBJ whole genome shotgun (WGS) entry which is preliminary data.</text>
</comment>
<evidence type="ECO:0000313" key="3">
    <source>
        <dbReference type="Proteomes" id="UP001224359"/>
    </source>
</evidence>
<feature type="domain" description="Hemerythrin-like" evidence="1">
    <location>
        <begin position="12"/>
        <end position="152"/>
    </location>
</feature>
<keyword evidence="3" id="KW-1185">Reference proteome</keyword>
<dbReference type="Pfam" id="PF01814">
    <property type="entry name" value="Hemerythrin"/>
    <property type="match status" value="1"/>
</dbReference>
<evidence type="ECO:0000313" key="2">
    <source>
        <dbReference type="EMBL" id="MDQ0158254.1"/>
    </source>
</evidence>
<organism evidence="2 3">
    <name type="scientific">Alkalibacillus salilacus</name>
    <dbReference type="NCBI Taxonomy" id="284582"/>
    <lineage>
        <taxon>Bacteria</taxon>
        <taxon>Bacillati</taxon>
        <taxon>Bacillota</taxon>
        <taxon>Bacilli</taxon>
        <taxon>Bacillales</taxon>
        <taxon>Bacillaceae</taxon>
        <taxon>Alkalibacillus</taxon>
    </lineage>
</organism>
<dbReference type="InterPro" id="IPR012312">
    <property type="entry name" value="Hemerythrin-like"/>
</dbReference>
<sequence length="177" mass="21076">MLSSQFNNKAMQILENEHRYLQYLMEDWHQIVLRFERNDFESNAEALSEFKQLRKKLIEFLDPLKNHTDKEEQYFFPMLGMYIGKEQGPIVATEEEHQEIDGYIGHFLHHTMQLTDDITYAEMQKRVQDAAEAFEVLTVHMMKEETVLFPMVDRVMLKKDLDQLTEELKTLITEPSS</sequence>